<evidence type="ECO:0000256" key="1">
    <source>
        <dbReference type="SAM" id="SignalP"/>
    </source>
</evidence>
<protein>
    <submittedName>
        <fullName evidence="2">Uncharacterized protein</fullName>
    </submittedName>
</protein>
<feature type="chain" id="PRO_5016703427" evidence="1">
    <location>
        <begin position="20"/>
        <end position="215"/>
    </location>
</feature>
<dbReference type="Proteomes" id="UP000253562">
    <property type="component" value="Unassembled WGS sequence"/>
</dbReference>
<organism evidence="2 3">
    <name type="scientific">Bremerella cremea</name>
    <dbReference type="NCBI Taxonomy" id="1031537"/>
    <lineage>
        <taxon>Bacteria</taxon>
        <taxon>Pseudomonadati</taxon>
        <taxon>Planctomycetota</taxon>
        <taxon>Planctomycetia</taxon>
        <taxon>Pirellulales</taxon>
        <taxon>Pirellulaceae</taxon>
        <taxon>Bremerella</taxon>
    </lineage>
</organism>
<feature type="signal peptide" evidence="1">
    <location>
        <begin position="1"/>
        <end position="19"/>
    </location>
</feature>
<keyword evidence="1" id="KW-0732">Signal</keyword>
<dbReference type="AlphaFoldDB" id="A0A368KN72"/>
<evidence type="ECO:0000313" key="3">
    <source>
        <dbReference type="Proteomes" id="UP000253562"/>
    </source>
</evidence>
<name>A0A368KN72_9BACT</name>
<sequence>MKQLILSFALVLVASPVFAQGYPPPYYPPYGAYTNTATAAQGALQGMADVASAAGSYNEQTSEADINEAKATSLNIANDQQYANTYYQMRAQHDAYEAKQHPAPTEEQVVQMARAGIPKSLSANSYNPVTAKLAWPDLLQYPEFAKDRTEIETLLKKQASHGSLGGQDSQQFTSTIDDMLVILKRGIKKVPPQQFMQSYNFLNSLLYSTCKTELP</sequence>
<proteinExistence type="predicted"/>
<dbReference type="EMBL" id="QPEX01000034">
    <property type="protein sequence ID" value="RCS44646.1"/>
    <property type="molecule type" value="Genomic_DNA"/>
</dbReference>
<accession>A0A368KN72</accession>
<gene>
    <name evidence="2" type="ORF">DTL42_17135</name>
</gene>
<comment type="caution">
    <text evidence="2">The sequence shown here is derived from an EMBL/GenBank/DDBJ whole genome shotgun (WGS) entry which is preliminary data.</text>
</comment>
<evidence type="ECO:0000313" key="2">
    <source>
        <dbReference type="EMBL" id="RCS44646.1"/>
    </source>
</evidence>
<dbReference type="OrthoDB" id="291789at2"/>
<reference evidence="2 3" key="1">
    <citation type="submission" date="2018-07" db="EMBL/GenBank/DDBJ databases">
        <title>Comparative genomes isolates from brazilian mangrove.</title>
        <authorList>
            <person name="De Araujo J.E."/>
            <person name="Taketani R.G."/>
            <person name="Silva M.C.P."/>
            <person name="Lourenco M.V."/>
            <person name="Oliveira V.M."/>
            <person name="Andreote F.D."/>
        </authorList>
    </citation>
    <scope>NUCLEOTIDE SEQUENCE [LARGE SCALE GENOMIC DNA]</scope>
    <source>
        <strain evidence="2 3">HEX PRIS-MGV</strain>
    </source>
</reference>
<dbReference type="RefSeq" id="WP_114370188.1">
    <property type="nucleotide sequence ID" value="NZ_QPEX01000034.1"/>
</dbReference>